<dbReference type="KEGG" id="bcz:pE33L466_0451"/>
<organism evidence="1 2">
    <name type="scientific">Bacillus cereus (strain ZK / E33L)</name>
    <dbReference type="NCBI Taxonomy" id="288681"/>
    <lineage>
        <taxon>Bacteria</taxon>
        <taxon>Bacillati</taxon>
        <taxon>Bacillota</taxon>
        <taxon>Bacilli</taxon>
        <taxon>Bacillales</taxon>
        <taxon>Bacillaceae</taxon>
        <taxon>Bacillus</taxon>
        <taxon>Bacillus cereus group</taxon>
    </lineage>
</organism>
<keyword evidence="1" id="KW-0614">Plasmid</keyword>
<dbReference type="AlphaFoldDB" id="Q4V120"/>
<reference evidence="2" key="1">
    <citation type="journal article" date="2006" name="J. Bacteriol.">
        <title>Pathogenomic sequence analysis of Bacillus cereus and Bacillus thuringiensis isolates closely related to Bacillus anthracis.</title>
        <authorList>
            <person name="Han C.S."/>
            <person name="Xie G."/>
            <person name="Challacombe J.F."/>
            <person name="Altherr M.R."/>
            <person name="Bhotika S.S."/>
            <person name="Brown N."/>
            <person name="Bruce D."/>
            <person name="Campbell C.S."/>
            <person name="Campbell M.L."/>
            <person name="Chen J."/>
            <person name="Chertkov O."/>
            <person name="Cleland C."/>
            <person name="Dimitrijevic M."/>
            <person name="Doggett N.A."/>
            <person name="Fawcett J.J."/>
            <person name="Glavina T."/>
            <person name="Goodwin L.A."/>
            <person name="Green L.D."/>
            <person name="Hill K.K."/>
            <person name="Hitchcock P."/>
            <person name="Jackson P.J."/>
            <person name="Keim P."/>
            <person name="Kewalramani A.R."/>
            <person name="Longmire J."/>
            <person name="Lucas S."/>
            <person name="Malfatti S."/>
            <person name="McMurry K."/>
            <person name="Meincke L.J."/>
            <person name="Misra M."/>
            <person name="Moseman B.L."/>
            <person name="Mundt M."/>
            <person name="Munk A.C."/>
            <person name="Okinaka R.T."/>
            <person name="Parson-Quintana B."/>
            <person name="Reilly L.P."/>
            <person name="Richardson P."/>
            <person name="Robinson D.L."/>
            <person name="Rubin E."/>
            <person name="Saunders E."/>
            <person name="Tapia R."/>
            <person name="Tesmer J.G."/>
            <person name="Thayer N."/>
            <person name="Thompson L.S."/>
            <person name="Tice H."/>
            <person name="Ticknor L.O."/>
            <person name="Wills P.L."/>
            <person name="Brettin T.S."/>
            <person name="Gilna P."/>
        </authorList>
    </citation>
    <scope>NUCLEOTIDE SEQUENCE [LARGE SCALE GENOMIC DNA]</scope>
    <source>
        <strain evidence="2">ZK / E33L</strain>
        <plasmid evidence="2">pE33L466</plasmid>
    </source>
</reference>
<dbReference type="EMBL" id="CP000040">
    <property type="protein sequence ID" value="AAY60587.1"/>
    <property type="molecule type" value="Genomic_DNA"/>
</dbReference>
<dbReference type="Proteomes" id="UP000002612">
    <property type="component" value="Plasmid pE33L466"/>
</dbReference>
<geneLocation type="plasmid" evidence="1 2">
    <name>pE33L466</name>
</geneLocation>
<protein>
    <submittedName>
        <fullName evidence="1">Uncharacterized protein</fullName>
    </submittedName>
</protein>
<evidence type="ECO:0000313" key="1">
    <source>
        <dbReference type="EMBL" id="AAY60587.1"/>
    </source>
</evidence>
<proteinExistence type="predicted"/>
<gene>
    <name evidence="1" type="ordered locus">pE33L466_0451</name>
</gene>
<evidence type="ECO:0000313" key="2">
    <source>
        <dbReference type="Proteomes" id="UP000002612"/>
    </source>
</evidence>
<accession>Q4V120</accession>
<sequence length="207" mass="23578">MRGGFSYIHIRNMNTIQEEFMKKIVSSLLAFVMLFSFVGSTFAAIKENDNQHIQFTDEELLNLDLAEVDLDDSVHQYIDTINPDINFDVLSAMEEEISLEESLVPKEPTRVKRNPVVIAALIKGAAELLKRYGLPAIKATYHLGLRMYQRGVSPNQLINAITKGKKYYDPEYKSTVYYYNGVAVARQGNALTTTYKTSKPKSRWVKQ</sequence>
<name>Q4V120_BACCZ</name>